<keyword evidence="3" id="KW-1185">Reference proteome</keyword>
<feature type="region of interest" description="Disordered" evidence="1">
    <location>
        <begin position="183"/>
        <end position="254"/>
    </location>
</feature>
<dbReference type="STRING" id="684552.SAMN04489719_2362"/>
<dbReference type="EMBL" id="LT629734">
    <property type="protein sequence ID" value="SDS45609.1"/>
    <property type="molecule type" value="Genomic_DNA"/>
</dbReference>
<dbReference type="RefSeq" id="WP_092667183.1">
    <property type="nucleotide sequence ID" value="NZ_LT629734.1"/>
</dbReference>
<dbReference type="Proteomes" id="UP000199649">
    <property type="component" value="Chromosome I"/>
</dbReference>
<name>A0A1H1SE21_9MICO</name>
<reference evidence="3" key="1">
    <citation type="submission" date="2016-10" db="EMBL/GenBank/DDBJ databases">
        <authorList>
            <person name="Varghese N."/>
            <person name="Submissions S."/>
        </authorList>
    </citation>
    <scope>NUCLEOTIDE SEQUENCE [LARGE SCALE GENOMIC DNA]</scope>
    <source>
        <strain evidence="3">DSM 22965</strain>
    </source>
</reference>
<protein>
    <recommendedName>
        <fullName evidence="4">MNN4 protein</fullName>
    </recommendedName>
</protein>
<dbReference type="AlphaFoldDB" id="A0A1H1SE21"/>
<dbReference type="OrthoDB" id="3712155at2"/>
<feature type="compositionally biased region" description="Low complexity" evidence="1">
    <location>
        <begin position="225"/>
        <end position="235"/>
    </location>
</feature>
<evidence type="ECO:0000313" key="3">
    <source>
        <dbReference type="Proteomes" id="UP000199649"/>
    </source>
</evidence>
<accession>A0A1H1SE21</accession>
<evidence type="ECO:0000313" key="2">
    <source>
        <dbReference type="EMBL" id="SDS45609.1"/>
    </source>
</evidence>
<organism evidence="2 3">
    <name type="scientific">Agrococcus carbonis</name>
    <dbReference type="NCBI Taxonomy" id="684552"/>
    <lineage>
        <taxon>Bacteria</taxon>
        <taxon>Bacillati</taxon>
        <taxon>Actinomycetota</taxon>
        <taxon>Actinomycetes</taxon>
        <taxon>Micrococcales</taxon>
        <taxon>Microbacteriaceae</taxon>
        <taxon>Agrococcus</taxon>
    </lineage>
</organism>
<evidence type="ECO:0008006" key="4">
    <source>
        <dbReference type="Google" id="ProtNLM"/>
    </source>
</evidence>
<gene>
    <name evidence="2" type="ORF">SAMN04489719_2362</name>
</gene>
<evidence type="ECO:0000256" key="1">
    <source>
        <dbReference type="SAM" id="MobiDB-lite"/>
    </source>
</evidence>
<feature type="compositionally biased region" description="Acidic residues" evidence="1">
    <location>
        <begin position="191"/>
        <end position="211"/>
    </location>
</feature>
<proteinExistence type="predicted"/>
<sequence length="254" mass="28041">MSRARRIRRVMTDDRRRVLRWWLLLGLIPFALAAIVLATKLIGVNVLAQTAADRFDGRAYAQGAEAARGLETWNWVEPWKAPFAVGVNLTMAGSLEEGRAKIEESLTLHGEPTSPSRTHEHCVIVASLVTAIEKQGDVAREADDRQAANGFYREALALIDQQPDGCFDPPRPDEADTAEQLDAAVPRIEEKIEDDSGQGEGEGEGEGENDGEPQTPEEQLEEQNQEAQEQQQQQDQYDESEGEGSGGPPVDRPW</sequence>